<dbReference type="InterPro" id="IPR036291">
    <property type="entry name" value="NAD(P)-bd_dom_sf"/>
</dbReference>
<dbReference type="Pfam" id="PF14748">
    <property type="entry name" value="P5CR_dimer"/>
    <property type="match status" value="1"/>
</dbReference>
<dbReference type="InterPro" id="IPR000304">
    <property type="entry name" value="Pyrroline-COOH_reductase"/>
</dbReference>
<dbReference type="EMBL" id="PUHZ01000001">
    <property type="protein sequence ID" value="PQO48138.1"/>
    <property type="molecule type" value="Genomic_DNA"/>
</dbReference>
<keyword evidence="5 8" id="KW-0641">Proline biosynthesis</keyword>
<dbReference type="GO" id="GO:0055129">
    <property type="term" value="P:L-proline biosynthetic process"/>
    <property type="evidence" value="ECO:0007669"/>
    <property type="project" value="UniProtKB-UniRule"/>
</dbReference>
<feature type="domain" description="Pyrroline-5-carboxylate reductase catalytic N-terminal" evidence="12">
    <location>
        <begin position="7"/>
        <end position="102"/>
    </location>
</feature>
<accession>A0A2S8GUM9</accession>
<dbReference type="PANTHER" id="PTHR11645:SF0">
    <property type="entry name" value="PYRROLINE-5-CARBOXYLATE REDUCTASE 3"/>
    <property type="match status" value="1"/>
</dbReference>
<dbReference type="OrthoDB" id="9805754at2"/>
<evidence type="ECO:0000256" key="7">
    <source>
        <dbReference type="ARBA" id="ARBA00023002"/>
    </source>
</evidence>
<keyword evidence="6 8" id="KW-0521">NADP</keyword>
<protein>
    <recommendedName>
        <fullName evidence="8 9">Pyrroline-5-carboxylate reductase</fullName>
        <shortName evidence="8">P5C reductase</shortName>
        <shortName evidence="8">P5CR</shortName>
        <ecNumber evidence="8 9">1.5.1.2</ecNumber>
    </recommendedName>
    <alternativeName>
        <fullName evidence="8">PCA reductase</fullName>
    </alternativeName>
</protein>
<evidence type="ECO:0000313" key="14">
    <source>
        <dbReference type="EMBL" id="PQO48138.1"/>
    </source>
</evidence>
<gene>
    <name evidence="8 14" type="primary">proC</name>
    <name evidence="14" type="ORF">C5Y93_00205</name>
</gene>
<dbReference type="InterPro" id="IPR028939">
    <property type="entry name" value="P5C_Rdtase_cat_N"/>
</dbReference>
<proteinExistence type="inferred from homology"/>
<comment type="function">
    <text evidence="8">Catalyzes the reduction of 1-pyrroline-5-carboxylate (PCA) to L-proline.</text>
</comment>
<dbReference type="GO" id="GO:0004735">
    <property type="term" value="F:pyrroline-5-carboxylate reductase activity"/>
    <property type="evidence" value="ECO:0007669"/>
    <property type="project" value="UniProtKB-UniRule"/>
</dbReference>
<comment type="caution">
    <text evidence="14">The sequence shown here is derived from an EMBL/GenBank/DDBJ whole genome shotgun (WGS) entry which is preliminary data.</text>
</comment>
<comment type="catalytic activity">
    <reaction evidence="8 11">
        <text>L-proline + NADP(+) = (S)-1-pyrroline-5-carboxylate + NADPH + 2 H(+)</text>
        <dbReference type="Rhea" id="RHEA:14109"/>
        <dbReference type="ChEBI" id="CHEBI:15378"/>
        <dbReference type="ChEBI" id="CHEBI:17388"/>
        <dbReference type="ChEBI" id="CHEBI:57783"/>
        <dbReference type="ChEBI" id="CHEBI:58349"/>
        <dbReference type="ChEBI" id="CHEBI:60039"/>
        <dbReference type="EC" id="1.5.1.2"/>
    </reaction>
</comment>
<keyword evidence="4 8" id="KW-0028">Amino-acid biosynthesis</keyword>
<dbReference type="SUPFAM" id="SSF48179">
    <property type="entry name" value="6-phosphogluconate dehydrogenase C-terminal domain-like"/>
    <property type="match status" value="1"/>
</dbReference>
<comment type="catalytic activity">
    <reaction evidence="8">
        <text>L-proline + NAD(+) = (S)-1-pyrroline-5-carboxylate + NADH + 2 H(+)</text>
        <dbReference type="Rhea" id="RHEA:14105"/>
        <dbReference type="ChEBI" id="CHEBI:15378"/>
        <dbReference type="ChEBI" id="CHEBI:17388"/>
        <dbReference type="ChEBI" id="CHEBI:57540"/>
        <dbReference type="ChEBI" id="CHEBI:57945"/>
        <dbReference type="ChEBI" id="CHEBI:60039"/>
        <dbReference type="EC" id="1.5.1.2"/>
    </reaction>
</comment>
<evidence type="ECO:0000256" key="6">
    <source>
        <dbReference type="ARBA" id="ARBA00022857"/>
    </source>
</evidence>
<evidence type="ECO:0000256" key="3">
    <source>
        <dbReference type="ARBA" id="ARBA00022490"/>
    </source>
</evidence>
<dbReference type="SUPFAM" id="SSF51735">
    <property type="entry name" value="NAD(P)-binding Rossmann-fold domains"/>
    <property type="match status" value="1"/>
</dbReference>
<keyword evidence="3 8" id="KW-0963">Cytoplasm</keyword>
<dbReference type="PROSITE" id="PS00521">
    <property type="entry name" value="P5CR"/>
    <property type="match status" value="1"/>
</dbReference>
<dbReference type="AlphaFoldDB" id="A0A2S8GUM9"/>
<dbReference type="NCBIfam" id="TIGR00112">
    <property type="entry name" value="proC"/>
    <property type="match status" value="1"/>
</dbReference>
<sequence length="271" mass="28130">MTNRSLRVGFIGAGQMALAMARGFVERGGIAADSILASDPYPAALERFTEAIPGCYTTDDNQAVIDENDVVILAVKPQMMAEAAKSISDISADCLLISIAAGLNLAKLTQLFPTNRIIRVMPNTPCLIGQSACAFTATSDVAPEDIERTEQLLSATGIAVQVPETQMDAVTGLSGSGPAFIYMLIEAMSDAGVRLGLPRQVALQLAAQTVKGAAEMVQTTGEHPAALKDKVTSPGGTTIAGVHALEKAGFRAAVIDAISAAATRSRELGQD</sequence>
<evidence type="ECO:0000259" key="12">
    <source>
        <dbReference type="Pfam" id="PF03807"/>
    </source>
</evidence>
<comment type="pathway">
    <text evidence="8 11">Amino-acid biosynthesis; L-proline biosynthesis; L-proline from L-glutamate 5-semialdehyde: step 1/1.</text>
</comment>
<evidence type="ECO:0000256" key="4">
    <source>
        <dbReference type="ARBA" id="ARBA00022605"/>
    </source>
</evidence>
<comment type="subcellular location">
    <subcellularLocation>
        <location evidence="1 8">Cytoplasm</location>
    </subcellularLocation>
</comment>
<evidence type="ECO:0000256" key="8">
    <source>
        <dbReference type="HAMAP-Rule" id="MF_01925"/>
    </source>
</evidence>
<feature type="binding site" evidence="10">
    <location>
        <position position="61"/>
    </location>
    <ligand>
        <name>NADPH</name>
        <dbReference type="ChEBI" id="CHEBI:57783"/>
    </ligand>
</feature>
<evidence type="ECO:0000256" key="10">
    <source>
        <dbReference type="PIRSR" id="PIRSR000193-1"/>
    </source>
</evidence>
<keyword evidence="7 8" id="KW-0560">Oxidoreductase</keyword>
<dbReference type="GO" id="GO:0005737">
    <property type="term" value="C:cytoplasm"/>
    <property type="evidence" value="ECO:0007669"/>
    <property type="project" value="UniProtKB-SubCell"/>
</dbReference>
<evidence type="ECO:0000256" key="11">
    <source>
        <dbReference type="RuleBase" id="RU003903"/>
    </source>
</evidence>
<dbReference type="EC" id="1.5.1.2" evidence="8 9"/>
<dbReference type="InterPro" id="IPR029036">
    <property type="entry name" value="P5CR_dimer"/>
</dbReference>
<dbReference type="Proteomes" id="UP000237819">
    <property type="component" value="Unassembled WGS sequence"/>
</dbReference>
<evidence type="ECO:0000256" key="5">
    <source>
        <dbReference type="ARBA" id="ARBA00022650"/>
    </source>
</evidence>
<dbReference type="FunFam" id="3.40.50.720:FF:000190">
    <property type="entry name" value="Pyrroline-5-carboxylate reductase"/>
    <property type="match status" value="1"/>
</dbReference>
<evidence type="ECO:0000256" key="9">
    <source>
        <dbReference type="NCBIfam" id="TIGR00112"/>
    </source>
</evidence>
<dbReference type="InterPro" id="IPR053790">
    <property type="entry name" value="P5CR-like_CS"/>
</dbReference>
<dbReference type="Gene3D" id="3.40.50.720">
    <property type="entry name" value="NAD(P)-binding Rossmann-like Domain"/>
    <property type="match status" value="1"/>
</dbReference>
<dbReference type="InterPro" id="IPR008927">
    <property type="entry name" value="6-PGluconate_DH-like_C_sf"/>
</dbReference>
<dbReference type="FunFam" id="1.10.3730.10:FF:000001">
    <property type="entry name" value="Pyrroline-5-carboxylate reductase"/>
    <property type="match status" value="1"/>
</dbReference>
<dbReference type="PANTHER" id="PTHR11645">
    <property type="entry name" value="PYRROLINE-5-CARBOXYLATE REDUCTASE"/>
    <property type="match status" value="1"/>
</dbReference>
<dbReference type="Gene3D" id="1.10.3730.10">
    <property type="entry name" value="ProC C-terminal domain-like"/>
    <property type="match status" value="1"/>
</dbReference>
<evidence type="ECO:0000256" key="2">
    <source>
        <dbReference type="ARBA" id="ARBA00005525"/>
    </source>
</evidence>
<dbReference type="PIRSF" id="PIRSF000193">
    <property type="entry name" value="Pyrrol-5-carb_rd"/>
    <property type="match status" value="1"/>
</dbReference>
<reference evidence="14 15" key="1">
    <citation type="submission" date="2018-02" db="EMBL/GenBank/DDBJ databases">
        <title>Comparative genomes isolates from brazilian mangrove.</title>
        <authorList>
            <person name="Araujo J.E."/>
            <person name="Taketani R.G."/>
            <person name="Silva M.C.P."/>
            <person name="Loureco M.V."/>
            <person name="Andreote F.D."/>
        </authorList>
    </citation>
    <scope>NUCLEOTIDE SEQUENCE [LARGE SCALE GENOMIC DNA]</scope>
    <source>
        <strain evidence="14 15">Nap-Phe MGV</strain>
    </source>
</reference>
<feature type="binding site" evidence="10">
    <location>
        <begin position="11"/>
        <end position="16"/>
    </location>
    <ligand>
        <name>NADP(+)</name>
        <dbReference type="ChEBI" id="CHEBI:58349"/>
    </ligand>
</feature>
<evidence type="ECO:0000259" key="13">
    <source>
        <dbReference type="Pfam" id="PF14748"/>
    </source>
</evidence>
<feature type="binding site" evidence="10">
    <location>
        <begin position="74"/>
        <end position="77"/>
    </location>
    <ligand>
        <name>NADP(+)</name>
        <dbReference type="ChEBI" id="CHEBI:58349"/>
    </ligand>
</feature>
<dbReference type="RefSeq" id="WP_105333369.1">
    <property type="nucleotide sequence ID" value="NZ_PUHZ01000001.1"/>
</dbReference>
<dbReference type="HAMAP" id="MF_01925">
    <property type="entry name" value="P5C_reductase"/>
    <property type="match status" value="1"/>
</dbReference>
<evidence type="ECO:0000256" key="1">
    <source>
        <dbReference type="ARBA" id="ARBA00004496"/>
    </source>
</evidence>
<organism evidence="14 15">
    <name type="scientific">Blastopirellula marina</name>
    <dbReference type="NCBI Taxonomy" id="124"/>
    <lineage>
        <taxon>Bacteria</taxon>
        <taxon>Pseudomonadati</taxon>
        <taxon>Planctomycetota</taxon>
        <taxon>Planctomycetia</taxon>
        <taxon>Pirellulales</taxon>
        <taxon>Pirellulaceae</taxon>
        <taxon>Blastopirellula</taxon>
    </lineage>
</organism>
<dbReference type="UniPathway" id="UPA00098">
    <property type="reaction ID" value="UER00361"/>
</dbReference>
<name>A0A2S8GUM9_9BACT</name>
<comment type="similarity">
    <text evidence="2 8 11">Belongs to the pyrroline-5-carboxylate reductase family.</text>
</comment>
<evidence type="ECO:0000313" key="15">
    <source>
        <dbReference type="Proteomes" id="UP000237819"/>
    </source>
</evidence>
<feature type="domain" description="Pyrroline-5-carboxylate reductase dimerisation" evidence="13">
    <location>
        <begin position="164"/>
        <end position="268"/>
    </location>
</feature>
<dbReference type="Pfam" id="PF03807">
    <property type="entry name" value="F420_oxidored"/>
    <property type="match status" value="1"/>
</dbReference>